<keyword evidence="2" id="KW-1185">Reference proteome</keyword>
<dbReference type="AlphaFoldDB" id="A0A3P4B8P0"/>
<evidence type="ECO:0000313" key="2">
    <source>
        <dbReference type="Proteomes" id="UP000277294"/>
    </source>
</evidence>
<dbReference type="EMBL" id="UWPJ01000032">
    <property type="protein sequence ID" value="VCU71886.1"/>
    <property type="molecule type" value="Genomic_DNA"/>
</dbReference>
<proteinExistence type="predicted"/>
<organism evidence="1 2">
    <name type="scientific">Pigmentiphaga humi</name>
    <dbReference type="NCBI Taxonomy" id="2478468"/>
    <lineage>
        <taxon>Bacteria</taxon>
        <taxon>Pseudomonadati</taxon>
        <taxon>Pseudomonadota</taxon>
        <taxon>Betaproteobacteria</taxon>
        <taxon>Burkholderiales</taxon>
        <taxon>Alcaligenaceae</taxon>
        <taxon>Pigmentiphaga</taxon>
    </lineage>
</organism>
<protein>
    <submittedName>
        <fullName evidence="1">Uncharacterized protein</fullName>
    </submittedName>
</protein>
<accession>A0A3P4B8P0</accession>
<sequence length="76" mass="8133">MMVGSAMAEKSRKSWPGMSLSAERGTMVYMLCSVMVSRMVWTTSTSATMSSVTLTSLQVWSTSARMVLGALGSTRG</sequence>
<name>A0A3P4B8P0_9BURK</name>
<evidence type="ECO:0000313" key="1">
    <source>
        <dbReference type="EMBL" id="VCU71886.1"/>
    </source>
</evidence>
<dbReference type="Proteomes" id="UP000277294">
    <property type="component" value="Unassembled WGS sequence"/>
</dbReference>
<reference evidence="1 2" key="1">
    <citation type="submission" date="2018-10" db="EMBL/GenBank/DDBJ databases">
        <authorList>
            <person name="Criscuolo A."/>
        </authorList>
    </citation>
    <scope>NUCLEOTIDE SEQUENCE [LARGE SCALE GENOMIC DNA]</scope>
    <source>
        <strain evidence="1">DnA1</strain>
    </source>
</reference>
<gene>
    <name evidence="1" type="ORF">PIGHUM_03977</name>
</gene>